<gene>
    <name evidence="1" type="ORF">TNCT_40271</name>
</gene>
<reference evidence="1" key="1">
    <citation type="submission" date="2020-07" db="EMBL/GenBank/DDBJ databases">
        <title>Multicomponent nature underlies the extraordinary mechanical properties of spider dragline silk.</title>
        <authorList>
            <person name="Kono N."/>
            <person name="Nakamura H."/>
            <person name="Mori M."/>
            <person name="Yoshida Y."/>
            <person name="Ohtoshi R."/>
            <person name="Malay A.D."/>
            <person name="Moran D.A.P."/>
            <person name="Tomita M."/>
            <person name="Numata K."/>
            <person name="Arakawa K."/>
        </authorList>
    </citation>
    <scope>NUCLEOTIDE SEQUENCE</scope>
</reference>
<keyword evidence="2" id="KW-1185">Reference proteome</keyword>
<protein>
    <submittedName>
        <fullName evidence="1">Uncharacterized protein</fullName>
    </submittedName>
</protein>
<comment type="caution">
    <text evidence="1">The sequence shown here is derived from an EMBL/GenBank/DDBJ whole genome shotgun (WGS) entry which is preliminary data.</text>
</comment>
<sequence>MRYKLNHSHHFLFGNFISTCSGANYSLQRCSSPEKEQKERFCKKLVFEDIQYRHSPTVTHRLFPAQILLRNPITYPTD</sequence>
<organism evidence="1 2">
    <name type="scientific">Trichonephila clavata</name>
    <name type="common">Joro spider</name>
    <name type="synonym">Nephila clavata</name>
    <dbReference type="NCBI Taxonomy" id="2740835"/>
    <lineage>
        <taxon>Eukaryota</taxon>
        <taxon>Metazoa</taxon>
        <taxon>Ecdysozoa</taxon>
        <taxon>Arthropoda</taxon>
        <taxon>Chelicerata</taxon>
        <taxon>Arachnida</taxon>
        <taxon>Araneae</taxon>
        <taxon>Araneomorphae</taxon>
        <taxon>Entelegynae</taxon>
        <taxon>Araneoidea</taxon>
        <taxon>Nephilidae</taxon>
        <taxon>Trichonephila</taxon>
    </lineage>
</organism>
<evidence type="ECO:0000313" key="2">
    <source>
        <dbReference type="Proteomes" id="UP000887116"/>
    </source>
</evidence>
<accession>A0A8X6IAD6</accession>
<dbReference type="AlphaFoldDB" id="A0A8X6IAD6"/>
<dbReference type="Proteomes" id="UP000887116">
    <property type="component" value="Unassembled WGS sequence"/>
</dbReference>
<proteinExistence type="predicted"/>
<evidence type="ECO:0000313" key="1">
    <source>
        <dbReference type="EMBL" id="GFQ73650.1"/>
    </source>
</evidence>
<name>A0A8X6IAD6_TRICU</name>
<dbReference type="EMBL" id="BMAO01031251">
    <property type="protein sequence ID" value="GFQ73650.1"/>
    <property type="molecule type" value="Genomic_DNA"/>
</dbReference>